<comment type="catalytic activity">
    <reaction evidence="7 8">
        <text>4 porphobilinogen + H2O = hydroxymethylbilane + 4 NH4(+)</text>
        <dbReference type="Rhea" id="RHEA:13185"/>
        <dbReference type="ChEBI" id="CHEBI:15377"/>
        <dbReference type="ChEBI" id="CHEBI:28938"/>
        <dbReference type="ChEBI" id="CHEBI:57845"/>
        <dbReference type="ChEBI" id="CHEBI:58126"/>
        <dbReference type="EC" id="2.5.1.61"/>
    </reaction>
</comment>
<comment type="similarity">
    <text evidence="3 8">Belongs to the HMBS family.</text>
</comment>
<evidence type="ECO:0000256" key="3">
    <source>
        <dbReference type="ARBA" id="ARBA00005638"/>
    </source>
</evidence>
<dbReference type="PRINTS" id="PR00151">
    <property type="entry name" value="PORPHBDMNASE"/>
</dbReference>
<feature type="domain" description="Porphobilinogen deaminase N-terminal" evidence="9">
    <location>
        <begin position="4"/>
        <end position="209"/>
    </location>
</feature>
<dbReference type="NCBIfam" id="TIGR00212">
    <property type="entry name" value="hemC"/>
    <property type="match status" value="1"/>
</dbReference>
<dbReference type="Gene3D" id="3.40.190.10">
    <property type="entry name" value="Periplasmic binding protein-like II"/>
    <property type="match status" value="2"/>
</dbReference>
<dbReference type="PROSITE" id="PS00533">
    <property type="entry name" value="PORPHOBILINOGEN_DEAM"/>
    <property type="match status" value="1"/>
</dbReference>
<dbReference type="Gene3D" id="3.30.160.40">
    <property type="entry name" value="Porphobilinogen deaminase, C-terminal domain"/>
    <property type="match status" value="1"/>
</dbReference>
<feature type="domain" description="Porphobilinogen deaminase C-terminal" evidence="10">
    <location>
        <begin position="224"/>
        <end position="292"/>
    </location>
</feature>
<dbReference type="InterPro" id="IPR022418">
    <property type="entry name" value="Porphobilinogen_deaminase_C"/>
</dbReference>
<comment type="subunit">
    <text evidence="4 8">Monomer.</text>
</comment>
<evidence type="ECO:0000259" key="9">
    <source>
        <dbReference type="Pfam" id="PF01379"/>
    </source>
</evidence>
<evidence type="ECO:0000256" key="4">
    <source>
        <dbReference type="ARBA" id="ARBA00011245"/>
    </source>
</evidence>
<comment type="pathway">
    <text evidence="2">Porphyrin-containing compound metabolism; protoporphyrin-IX biosynthesis; coproporphyrinogen-III from 5-aminolevulinate: step 2/4.</text>
</comment>
<keyword evidence="6 8" id="KW-0627">Porphyrin biosynthesis</keyword>
<evidence type="ECO:0000256" key="7">
    <source>
        <dbReference type="ARBA" id="ARBA00048169"/>
    </source>
</evidence>
<evidence type="ECO:0000256" key="2">
    <source>
        <dbReference type="ARBA" id="ARBA00004735"/>
    </source>
</evidence>
<reference evidence="11 12" key="1">
    <citation type="submission" date="2019-03" db="EMBL/GenBank/DDBJ databases">
        <title>Genomic Encyclopedia of Type Strains, Phase IV (KMG-IV): sequencing the most valuable type-strain genomes for metagenomic binning, comparative biology and taxonomic classification.</title>
        <authorList>
            <person name="Goeker M."/>
        </authorList>
    </citation>
    <scope>NUCLEOTIDE SEQUENCE [LARGE SCALE GENOMIC DNA]</scope>
    <source>
        <strain evidence="11 12">DSM 29481</strain>
    </source>
</reference>
<comment type="caution">
    <text evidence="11">The sequence shown here is derived from an EMBL/GenBank/DDBJ whole genome shotgun (WGS) entry which is preliminary data.</text>
</comment>
<dbReference type="InterPro" id="IPR036803">
    <property type="entry name" value="Porphobilinogen_deaminase_C_sf"/>
</dbReference>
<comment type="function">
    <text evidence="1 8">Tetrapolymerization of the monopyrrole PBG into the hydroxymethylbilane pre-uroporphyrinogen in several discrete steps.</text>
</comment>
<dbReference type="GO" id="GO:0006782">
    <property type="term" value="P:protoporphyrinogen IX biosynthetic process"/>
    <property type="evidence" value="ECO:0007669"/>
    <property type="project" value="UniProtKB-UniRule"/>
</dbReference>
<dbReference type="RefSeq" id="WP_132225057.1">
    <property type="nucleotide sequence ID" value="NZ_JANKBG010000028.1"/>
</dbReference>
<dbReference type="PANTHER" id="PTHR11557">
    <property type="entry name" value="PORPHOBILINOGEN DEAMINASE"/>
    <property type="match status" value="1"/>
</dbReference>
<gene>
    <name evidence="8" type="primary">hemC</name>
    <name evidence="11" type="ORF">EDD61_11423</name>
</gene>
<accession>A0A4R3T8Y8</accession>
<evidence type="ECO:0000256" key="8">
    <source>
        <dbReference type="HAMAP-Rule" id="MF_00260"/>
    </source>
</evidence>
<dbReference type="GO" id="GO:0005737">
    <property type="term" value="C:cytoplasm"/>
    <property type="evidence" value="ECO:0007669"/>
    <property type="project" value="UniProtKB-UniRule"/>
</dbReference>
<comment type="miscellaneous">
    <text evidence="8">The porphobilinogen subunits are added to the dipyrromethane group.</text>
</comment>
<evidence type="ECO:0000256" key="1">
    <source>
        <dbReference type="ARBA" id="ARBA00002869"/>
    </source>
</evidence>
<keyword evidence="12" id="KW-1185">Reference proteome</keyword>
<dbReference type="PIRSF" id="PIRSF001438">
    <property type="entry name" value="4pyrrol_synth_OHMeBilane_synth"/>
    <property type="match status" value="1"/>
</dbReference>
<dbReference type="InterPro" id="IPR000860">
    <property type="entry name" value="HemC"/>
</dbReference>
<dbReference type="InterPro" id="IPR022417">
    <property type="entry name" value="Porphobilin_deaminase_N"/>
</dbReference>
<keyword evidence="5 8" id="KW-0808">Transferase</keyword>
<dbReference type="FunFam" id="3.40.190.10:FF:000086">
    <property type="entry name" value="Probable porphobilinogen deaminase"/>
    <property type="match status" value="1"/>
</dbReference>
<dbReference type="Pfam" id="PF01379">
    <property type="entry name" value="Porphobil_deam"/>
    <property type="match status" value="1"/>
</dbReference>
<dbReference type="EMBL" id="SMBP01000014">
    <property type="protein sequence ID" value="TCU58291.1"/>
    <property type="molecule type" value="Genomic_DNA"/>
</dbReference>
<dbReference type="GO" id="GO:0004418">
    <property type="term" value="F:hydroxymethylbilane synthase activity"/>
    <property type="evidence" value="ECO:0007669"/>
    <property type="project" value="UniProtKB-UniRule"/>
</dbReference>
<comment type="cofactor">
    <cofactor evidence="8">
        <name>dipyrromethane</name>
        <dbReference type="ChEBI" id="CHEBI:60342"/>
    </cofactor>
    <text evidence="8">Binds 1 dipyrromethane group covalently.</text>
</comment>
<dbReference type="Pfam" id="PF03900">
    <property type="entry name" value="Porphobil_deamC"/>
    <property type="match status" value="1"/>
</dbReference>
<evidence type="ECO:0000256" key="6">
    <source>
        <dbReference type="ARBA" id="ARBA00023244"/>
    </source>
</evidence>
<name>A0A4R3T8Y8_9FIRM</name>
<evidence type="ECO:0000313" key="11">
    <source>
        <dbReference type="EMBL" id="TCU58291.1"/>
    </source>
</evidence>
<dbReference type="InterPro" id="IPR022419">
    <property type="entry name" value="Porphobilin_deaminase_cofac_BS"/>
</dbReference>
<sequence length="299" mass="33411">MRYIIGTRGSALALAQSEQVRTLLQNTYPQHSFTLQIIATKGDLQQHVALDQMDAKGIFVKEIEEALLAGKIHMAVHSLKDMPTQLPKGLCFTKTLLREDARDVFISRTKTTFHELGPQAKIGTGSKRRKVQLMKLRPDISVVGIRGNVDTRLRKMEEQQLDGIVLAAAGLKRLQVQGISYEYFPYTSMIPACGQGALAIEVKEQDATLLTMINALANTHIDQEIQIERTFLQAIDGGCHTPVGAHCKITEKEIVFDALYGNEDCSKMCDLHWRRPLTDAQQLPFEAAKYLIKAVQSHE</sequence>
<dbReference type="HAMAP" id="MF_00260">
    <property type="entry name" value="Porphobil_deam"/>
    <property type="match status" value="1"/>
</dbReference>
<dbReference type="SUPFAM" id="SSF53850">
    <property type="entry name" value="Periplasmic binding protein-like II"/>
    <property type="match status" value="1"/>
</dbReference>
<dbReference type="PANTHER" id="PTHR11557:SF0">
    <property type="entry name" value="PORPHOBILINOGEN DEAMINASE"/>
    <property type="match status" value="1"/>
</dbReference>
<organism evidence="11 12">
    <name type="scientific">Longicatena caecimuris</name>
    <dbReference type="NCBI Taxonomy" id="1796635"/>
    <lineage>
        <taxon>Bacteria</taxon>
        <taxon>Bacillati</taxon>
        <taxon>Bacillota</taxon>
        <taxon>Erysipelotrichia</taxon>
        <taxon>Erysipelotrichales</taxon>
        <taxon>Erysipelotrichaceae</taxon>
        <taxon>Longicatena</taxon>
    </lineage>
</organism>
<feature type="modified residue" description="S-(dipyrrolylmethanemethyl)cysteine" evidence="8">
    <location>
        <position position="239"/>
    </location>
</feature>
<dbReference type="SUPFAM" id="SSF54782">
    <property type="entry name" value="Porphobilinogen deaminase (hydroxymethylbilane synthase), C-terminal domain"/>
    <property type="match status" value="1"/>
</dbReference>
<dbReference type="Proteomes" id="UP000295773">
    <property type="component" value="Unassembled WGS sequence"/>
</dbReference>
<evidence type="ECO:0000259" key="10">
    <source>
        <dbReference type="Pfam" id="PF03900"/>
    </source>
</evidence>
<evidence type="ECO:0000256" key="5">
    <source>
        <dbReference type="ARBA" id="ARBA00022679"/>
    </source>
</evidence>
<dbReference type="EC" id="2.5.1.61" evidence="8"/>
<protein>
    <recommendedName>
        <fullName evidence="8">Porphobilinogen deaminase</fullName>
        <shortName evidence="8">PBG</shortName>
        <ecNumber evidence="8">2.5.1.61</ecNumber>
    </recommendedName>
    <alternativeName>
        <fullName evidence="8">Hydroxymethylbilane synthase</fullName>
        <shortName evidence="8">HMBS</shortName>
    </alternativeName>
    <alternativeName>
        <fullName evidence="8">Pre-uroporphyrinogen synthase</fullName>
    </alternativeName>
</protein>
<proteinExistence type="inferred from homology"/>
<dbReference type="FunFam" id="3.40.190.10:FF:000005">
    <property type="entry name" value="Porphobilinogen deaminase"/>
    <property type="match status" value="1"/>
</dbReference>
<dbReference type="AlphaFoldDB" id="A0A4R3T8Y8"/>
<evidence type="ECO:0000313" key="12">
    <source>
        <dbReference type="Proteomes" id="UP000295773"/>
    </source>
</evidence>